<reference evidence="2" key="1">
    <citation type="submission" date="2020-01" db="EMBL/GenBank/DDBJ databases">
        <authorList>
            <consortium name="DOE Joint Genome Institute"/>
            <person name="Haridas S."/>
            <person name="Albert R."/>
            <person name="Binder M."/>
            <person name="Bloem J."/>
            <person name="Labutti K."/>
            <person name="Salamov A."/>
            <person name="Andreopoulos B."/>
            <person name="Baker S.E."/>
            <person name="Barry K."/>
            <person name="Bills G."/>
            <person name="Bluhm B.H."/>
            <person name="Cannon C."/>
            <person name="Castanera R."/>
            <person name="Culley D.E."/>
            <person name="Daum C."/>
            <person name="Ezra D."/>
            <person name="Gonzalez J.B."/>
            <person name="Henrissat B."/>
            <person name="Kuo A."/>
            <person name="Liang C."/>
            <person name="Lipzen A."/>
            <person name="Lutzoni F."/>
            <person name="Magnuson J."/>
            <person name="Mondo S."/>
            <person name="Nolan M."/>
            <person name="Ohm R."/>
            <person name="Pangilinan J."/>
            <person name="Park H.-J."/>
            <person name="Ramirez L."/>
            <person name="Alfaro M."/>
            <person name="Sun H."/>
            <person name="Tritt A."/>
            <person name="Yoshinaga Y."/>
            <person name="Zwiers L.-H."/>
            <person name="Turgeon B.G."/>
            <person name="Goodwin S.B."/>
            <person name="Spatafora J.W."/>
            <person name="Crous P.W."/>
            <person name="Grigoriev I.V."/>
        </authorList>
    </citation>
    <scope>NUCLEOTIDE SEQUENCE</scope>
    <source>
        <strain evidence="2">IPT5</strain>
    </source>
</reference>
<dbReference type="AlphaFoldDB" id="A0A6A7AYX7"/>
<gene>
    <name evidence="2" type="ORF">T440DRAFT_536456</name>
</gene>
<protein>
    <submittedName>
        <fullName evidence="2">Uncharacterized protein</fullName>
    </submittedName>
</protein>
<dbReference type="EMBL" id="MU006318">
    <property type="protein sequence ID" value="KAF2848322.1"/>
    <property type="molecule type" value="Genomic_DNA"/>
</dbReference>
<evidence type="ECO:0000313" key="3">
    <source>
        <dbReference type="Proteomes" id="UP000799423"/>
    </source>
</evidence>
<dbReference type="OrthoDB" id="3776883at2759"/>
<feature type="compositionally biased region" description="Polar residues" evidence="1">
    <location>
        <begin position="37"/>
        <end position="54"/>
    </location>
</feature>
<sequence length="396" mass="44294">MTGNARPRKRQKKAVQRSTYRHLQAASVDQRPGVPKSETSVAPGTPSHIMSCSTGTSRATFQDTIWNGAKELLPCVPQSAGYARDEILAYLRSFGAMHLLDNIPGADQVHFVEQDHFRHARPRKLLIGHHARSGDDIYAYMIPMKTVHRVKFYTENALGCTELHTGHKRIPRNCFVYPFNRAFPNDSQIIRSADLARLALLVKWYFISAGFMQACVLEEGKSFVERFYIALRYIASHSSSAPVAPLHEQSALRSPDNSTCQKQRALDSYMCESDIQASLLQMYPPLARPTTADVLQSLGRSKAPLTKATAVNFQLPSKRRSSGNEVISEANRLPEAVDRSKPIDYVARSPRQSSDQPHISLQTDIQSSNGITMQPGISQRLAARQWYDCLKGWILG</sequence>
<feature type="region of interest" description="Disordered" evidence="1">
    <location>
        <begin position="1"/>
        <end position="54"/>
    </location>
</feature>
<evidence type="ECO:0000256" key="1">
    <source>
        <dbReference type="SAM" id="MobiDB-lite"/>
    </source>
</evidence>
<organism evidence="2 3">
    <name type="scientific">Plenodomus tracheiphilus IPT5</name>
    <dbReference type="NCBI Taxonomy" id="1408161"/>
    <lineage>
        <taxon>Eukaryota</taxon>
        <taxon>Fungi</taxon>
        <taxon>Dikarya</taxon>
        <taxon>Ascomycota</taxon>
        <taxon>Pezizomycotina</taxon>
        <taxon>Dothideomycetes</taxon>
        <taxon>Pleosporomycetidae</taxon>
        <taxon>Pleosporales</taxon>
        <taxon>Pleosporineae</taxon>
        <taxon>Leptosphaeriaceae</taxon>
        <taxon>Plenodomus</taxon>
    </lineage>
</organism>
<dbReference type="Proteomes" id="UP000799423">
    <property type="component" value="Unassembled WGS sequence"/>
</dbReference>
<keyword evidence="3" id="KW-1185">Reference proteome</keyword>
<name>A0A6A7AYX7_9PLEO</name>
<feature type="compositionally biased region" description="Basic residues" evidence="1">
    <location>
        <begin position="1"/>
        <end position="15"/>
    </location>
</feature>
<proteinExistence type="predicted"/>
<evidence type="ECO:0000313" key="2">
    <source>
        <dbReference type="EMBL" id="KAF2848322.1"/>
    </source>
</evidence>
<accession>A0A6A7AYX7</accession>